<comment type="caution">
    <text evidence="3">The sequence shown here is derived from an EMBL/GenBank/DDBJ whole genome shotgun (WGS) entry which is preliminary data.</text>
</comment>
<feature type="region of interest" description="Disordered" evidence="1">
    <location>
        <begin position="1"/>
        <end position="45"/>
    </location>
</feature>
<evidence type="ECO:0000313" key="3">
    <source>
        <dbReference type="EMBL" id="GAA1546475.1"/>
    </source>
</evidence>
<reference evidence="3 4" key="1">
    <citation type="journal article" date="2019" name="Int. J. Syst. Evol. Microbiol.">
        <title>The Global Catalogue of Microorganisms (GCM) 10K type strain sequencing project: providing services to taxonomists for standard genome sequencing and annotation.</title>
        <authorList>
            <consortium name="The Broad Institute Genomics Platform"/>
            <consortium name="The Broad Institute Genome Sequencing Center for Infectious Disease"/>
            <person name="Wu L."/>
            <person name="Ma J."/>
        </authorList>
    </citation>
    <scope>NUCLEOTIDE SEQUENCE [LARGE SCALE GENOMIC DNA]</scope>
    <source>
        <strain evidence="3 4">JCM 14942</strain>
    </source>
</reference>
<keyword evidence="2" id="KW-0472">Membrane</keyword>
<evidence type="ECO:0000313" key="4">
    <source>
        <dbReference type="Proteomes" id="UP001500842"/>
    </source>
</evidence>
<feature type="compositionally biased region" description="Pro residues" evidence="1">
    <location>
        <begin position="1"/>
        <end position="44"/>
    </location>
</feature>
<dbReference type="EMBL" id="BAAAOR010000042">
    <property type="protein sequence ID" value="GAA1546475.1"/>
    <property type="molecule type" value="Genomic_DNA"/>
</dbReference>
<feature type="transmembrane region" description="Helical" evidence="2">
    <location>
        <begin position="52"/>
        <end position="77"/>
    </location>
</feature>
<accession>A0ABN2BUB5</accession>
<organism evidence="3 4">
    <name type="scientific">Nocardioides humi</name>
    <dbReference type="NCBI Taxonomy" id="449461"/>
    <lineage>
        <taxon>Bacteria</taxon>
        <taxon>Bacillati</taxon>
        <taxon>Actinomycetota</taxon>
        <taxon>Actinomycetes</taxon>
        <taxon>Propionibacteriales</taxon>
        <taxon>Nocardioidaceae</taxon>
        <taxon>Nocardioides</taxon>
    </lineage>
</organism>
<keyword evidence="2" id="KW-1133">Transmembrane helix</keyword>
<protein>
    <submittedName>
        <fullName evidence="3">Uncharacterized protein</fullName>
    </submittedName>
</protein>
<keyword evidence="4" id="KW-1185">Reference proteome</keyword>
<evidence type="ECO:0000256" key="2">
    <source>
        <dbReference type="SAM" id="Phobius"/>
    </source>
</evidence>
<sequence length="291" mass="30319">MSFPPPPPQGPPTGPPPSGPPSGPPPGWGPPPGYSPQPFGPPPGRRGGGATLALVIGGVVLAVALLAAIGVGAFLIAGGGGDDDRAADDPTTSASSSTSAPTSEPTSESTTGDTPTSPSGSASSGPSTPYTPSDDTDDDIHNDVKAADFPGDWNFKLGDVEHHAKLLRSVDHDSCAPVEKGSTLTQQRCEYAVQWVFNALGGKVRLTHLFLVFDTERHAKAAQSSLKDKDFDLPDDSLYPSFVQGKWNSSVYGNIIAVTIGTSKVEVKEKKLTSLVNYMNTDYKSALLFKF</sequence>
<gene>
    <name evidence="3" type="ORF">GCM10009788_55980</name>
</gene>
<dbReference type="RefSeq" id="WP_344114091.1">
    <property type="nucleotide sequence ID" value="NZ_BAAAOR010000042.1"/>
</dbReference>
<keyword evidence="2" id="KW-0812">Transmembrane</keyword>
<dbReference type="Proteomes" id="UP001500842">
    <property type="component" value="Unassembled WGS sequence"/>
</dbReference>
<evidence type="ECO:0000256" key="1">
    <source>
        <dbReference type="SAM" id="MobiDB-lite"/>
    </source>
</evidence>
<name>A0ABN2BUB5_9ACTN</name>
<feature type="compositionally biased region" description="Low complexity" evidence="1">
    <location>
        <begin position="89"/>
        <end position="133"/>
    </location>
</feature>
<proteinExistence type="predicted"/>
<feature type="region of interest" description="Disordered" evidence="1">
    <location>
        <begin position="83"/>
        <end position="143"/>
    </location>
</feature>